<evidence type="ECO:0000256" key="1">
    <source>
        <dbReference type="SAM" id="Phobius"/>
    </source>
</evidence>
<keyword evidence="1" id="KW-0472">Membrane</keyword>
<evidence type="ECO:0000313" key="3">
    <source>
        <dbReference type="Proteomes" id="UP000244929"/>
    </source>
</evidence>
<dbReference type="PROSITE" id="PS51257">
    <property type="entry name" value="PROKAR_LIPOPROTEIN"/>
    <property type="match status" value="1"/>
</dbReference>
<dbReference type="KEGG" id="falb:HYN59_03915"/>
<keyword evidence="1" id="KW-0812">Transmembrane</keyword>
<dbReference type="AlphaFoldDB" id="A0A2S1QV66"/>
<dbReference type="EMBL" id="CP029186">
    <property type="protein sequence ID" value="AWH84312.1"/>
    <property type="molecule type" value="Genomic_DNA"/>
</dbReference>
<organism evidence="2 3">
    <name type="scientific">Flavobacterium album</name>
    <dbReference type="NCBI Taxonomy" id="2175091"/>
    <lineage>
        <taxon>Bacteria</taxon>
        <taxon>Pseudomonadati</taxon>
        <taxon>Bacteroidota</taxon>
        <taxon>Flavobacteriia</taxon>
        <taxon>Flavobacteriales</taxon>
        <taxon>Flavobacteriaceae</taxon>
        <taxon>Flavobacterium</taxon>
    </lineage>
</organism>
<reference evidence="2 3" key="1">
    <citation type="submission" date="2018-04" db="EMBL/GenBank/DDBJ databases">
        <title>Genome sequencing of Flavobacterium sp. HYN0059.</title>
        <authorList>
            <person name="Yi H."/>
            <person name="Baek C."/>
        </authorList>
    </citation>
    <scope>NUCLEOTIDE SEQUENCE [LARGE SCALE GENOMIC DNA]</scope>
    <source>
        <strain evidence="2 3">HYN0059</strain>
    </source>
</reference>
<feature type="transmembrane region" description="Helical" evidence="1">
    <location>
        <begin position="72"/>
        <end position="93"/>
    </location>
</feature>
<accession>A0A2S1QV66</accession>
<keyword evidence="3" id="KW-1185">Reference proteome</keyword>
<feature type="transmembrane region" description="Helical" evidence="1">
    <location>
        <begin position="12"/>
        <end position="35"/>
    </location>
</feature>
<gene>
    <name evidence="2" type="ORF">HYN59_03915</name>
</gene>
<proteinExistence type="predicted"/>
<protein>
    <submittedName>
        <fullName evidence="2">Uncharacterized protein</fullName>
    </submittedName>
</protein>
<dbReference type="Proteomes" id="UP000244929">
    <property type="component" value="Chromosome"/>
</dbReference>
<feature type="transmembrane region" description="Helical" evidence="1">
    <location>
        <begin position="47"/>
        <end position="65"/>
    </location>
</feature>
<sequence length="94" mass="10050">MSYYQKNLEGYLKGFMGFNALAVMVQSCIGGIAAMMVLENGASPAQMIQLFFVVILASGFNGAVLSQQKPKLVFDLLLLSVIGNSLIAVVNAFI</sequence>
<name>A0A2S1QV66_9FLAO</name>
<keyword evidence="1" id="KW-1133">Transmembrane helix</keyword>
<evidence type="ECO:0000313" key="2">
    <source>
        <dbReference type="EMBL" id="AWH84312.1"/>
    </source>
</evidence>